<keyword evidence="5" id="KW-0808">Transferase</keyword>
<dbReference type="RefSeq" id="WP_353947209.1">
    <property type="nucleotide sequence ID" value="NZ_CP159534.1"/>
</dbReference>
<keyword evidence="7" id="KW-0256">Endoplasmic reticulum</keyword>
<dbReference type="KEGG" id="stac:ABII15_26745"/>
<evidence type="ECO:0008006" key="12">
    <source>
        <dbReference type="Google" id="ProtNLM"/>
    </source>
</evidence>
<reference evidence="11" key="1">
    <citation type="submission" date="2024-06" db="EMBL/GenBank/DDBJ databases">
        <title>Streptomyces sp. strain HUAS MG91 genome sequences.</title>
        <authorList>
            <person name="Mo P."/>
        </authorList>
    </citation>
    <scope>NUCLEOTIDE SEQUENCE</scope>
    <source>
        <strain evidence="11">HUAS MG91</strain>
    </source>
</reference>
<evidence type="ECO:0000256" key="5">
    <source>
        <dbReference type="ARBA" id="ARBA00022679"/>
    </source>
</evidence>
<comment type="pathway">
    <text evidence="2">Glycolipid biosynthesis; glycosylphosphatidylinositol-anchor biosynthesis.</text>
</comment>
<dbReference type="EMBL" id="CP159534">
    <property type="protein sequence ID" value="XCJ75784.1"/>
    <property type="molecule type" value="Genomic_DNA"/>
</dbReference>
<dbReference type="AlphaFoldDB" id="A0AAU8J5N7"/>
<feature type="transmembrane region" description="Helical" evidence="10">
    <location>
        <begin position="287"/>
        <end position="308"/>
    </location>
</feature>
<evidence type="ECO:0000256" key="10">
    <source>
        <dbReference type="SAM" id="Phobius"/>
    </source>
</evidence>
<keyword evidence="4" id="KW-0328">Glycosyltransferase</keyword>
<sequence>MSLSAGRPGVPAARPRRPRPAGVLRALAVFAAVRLTGLVLVVVLEHCAGRDRGAGALTHSWDSKWYLSIARYGYDHHWRESAAGLLQTDRAFFPLYPALIRAVSTVLPLSTGQAALLIAWSAALAAAYGVYAVVHRVHGVAVATVTVALWAMLPHSVVLTLAYTEPLFCALTAWSLHALLASRMLLAGALSALAGLTRPSGFAIAAAVVAVAVHEAVRHRGRVPASLWAGALLAPAGWAGYVLWVGVRTGDPLHGYFTVQAAWNSRLDFGLQGLRFLRALFLHGGKAGYPLALVIVAAALLLFALLCLDRAPLALLVYTGALVALVVLASGPFGSKPRFLLPAFPLLIPMARAMVRGWWARRAQVLAVAAALGTVSLWYGAYLVVLARQPL</sequence>
<feature type="transmembrane region" description="Helical" evidence="10">
    <location>
        <begin position="366"/>
        <end position="387"/>
    </location>
</feature>
<accession>A0AAU8J5N7</accession>
<dbReference type="GO" id="GO:0004376">
    <property type="term" value="F:GPI mannosyltransferase activity"/>
    <property type="evidence" value="ECO:0007669"/>
    <property type="project" value="InterPro"/>
</dbReference>
<feature type="transmembrane region" description="Helical" evidence="10">
    <location>
        <begin position="114"/>
        <end position="134"/>
    </location>
</feature>
<feature type="transmembrane region" description="Helical" evidence="10">
    <location>
        <begin position="184"/>
        <end position="213"/>
    </location>
</feature>
<keyword evidence="3" id="KW-0337">GPI-anchor biosynthesis</keyword>
<evidence type="ECO:0000256" key="1">
    <source>
        <dbReference type="ARBA" id="ARBA00004477"/>
    </source>
</evidence>
<dbReference type="GO" id="GO:0006506">
    <property type="term" value="P:GPI anchor biosynthetic process"/>
    <property type="evidence" value="ECO:0007669"/>
    <property type="project" value="UniProtKB-KW"/>
</dbReference>
<organism evidence="11">
    <name type="scientific">Streptomyces tabacisoli</name>
    <dbReference type="NCBI Taxonomy" id="3156398"/>
    <lineage>
        <taxon>Bacteria</taxon>
        <taxon>Bacillati</taxon>
        <taxon>Actinomycetota</taxon>
        <taxon>Actinomycetes</taxon>
        <taxon>Kitasatosporales</taxon>
        <taxon>Streptomycetaceae</taxon>
        <taxon>Streptomyces</taxon>
    </lineage>
</organism>
<comment type="subcellular location">
    <subcellularLocation>
        <location evidence="1">Endoplasmic reticulum membrane</location>
        <topology evidence="1">Multi-pass membrane protein</topology>
    </subcellularLocation>
</comment>
<keyword evidence="6 10" id="KW-0812">Transmembrane</keyword>
<evidence type="ECO:0000256" key="2">
    <source>
        <dbReference type="ARBA" id="ARBA00004687"/>
    </source>
</evidence>
<evidence type="ECO:0000256" key="3">
    <source>
        <dbReference type="ARBA" id="ARBA00022502"/>
    </source>
</evidence>
<dbReference type="InterPro" id="IPR007315">
    <property type="entry name" value="PIG-V/Gpi18"/>
</dbReference>
<evidence type="ECO:0000256" key="9">
    <source>
        <dbReference type="ARBA" id="ARBA00023136"/>
    </source>
</evidence>
<dbReference type="GO" id="GO:0016020">
    <property type="term" value="C:membrane"/>
    <property type="evidence" value="ECO:0007669"/>
    <property type="project" value="GOC"/>
</dbReference>
<proteinExistence type="predicted"/>
<evidence type="ECO:0000256" key="6">
    <source>
        <dbReference type="ARBA" id="ARBA00022692"/>
    </source>
</evidence>
<evidence type="ECO:0000256" key="8">
    <source>
        <dbReference type="ARBA" id="ARBA00022989"/>
    </source>
</evidence>
<protein>
    <recommendedName>
        <fullName evidence="12">Integral membrane protein</fullName>
    </recommendedName>
</protein>
<keyword evidence="8 10" id="KW-1133">Transmembrane helix</keyword>
<evidence type="ECO:0000313" key="11">
    <source>
        <dbReference type="EMBL" id="XCJ75784.1"/>
    </source>
</evidence>
<keyword evidence="9 10" id="KW-0472">Membrane</keyword>
<feature type="transmembrane region" description="Helical" evidence="10">
    <location>
        <begin position="141"/>
        <end position="164"/>
    </location>
</feature>
<evidence type="ECO:0000256" key="7">
    <source>
        <dbReference type="ARBA" id="ARBA00022824"/>
    </source>
</evidence>
<dbReference type="PANTHER" id="PTHR12468">
    <property type="entry name" value="GPI MANNOSYLTRANSFERASE 2"/>
    <property type="match status" value="1"/>
</dbReference>
<dbReference type="GO" id="GO:0000009">
    <property type="term" value="F:alpha-1,6-mannosyltransferase activity"/>
    <property type="evidence" value="ECO:0007669"/>
    <property type="project" value="InterPro"/>
</dbReference>
<feature type="transmembrane region" description="Helical" evidence="10">
    <location>
        <begin position="225"/>
        <end position="247"/>
    </location>
</feature>
<gene>
    <name evidence="11" type="ORF">ABII15_26745</name>
</gene>
<evidence type="ECO:0000256" key="4">
    <source>
        <dbReference type="ARBA" id="ARBA00022676"/>
    </source>
</evidence>
<feature type="transmembrane region" description="Helical" evidence="10">
    <location>
        <begin position="23"/>
        <end position="44"/>
    </location>
</feature>
<feature type="transmembrane region" description="Helical" evidence="10">
    <location>
        <begin position="315"/>
        <end position="333"/>
    </location>
</feature>
<name>A0AAU8J5N7_9ACTN</name>
<dbReference type="PANTHER" id="PTHR12468:SF2">
    <property type="entry name" value="GPI MANNOSYLTRANSFERASE 2"/>
    <property type="match status" value="1"/>
</dbReference>